<feature type="domain" description="CAAX prenyl protease 2/Lysostaphin resistance protein A-like" evidence="3">
    <location>
        <begin position="155"/>
        <end position="256"/>
    </location>
</feature>
<feature type="transmembrane region" description="Helical" evidence="2">
    <location>
        <begin position="195"/>
        <end position="215"/>
    </location>
</feature>
<dbReference type="Proteomes" id="UP000024001">
    <property type="component" value="Unassembled WGS sequence"/>
</dbReference>
<feature type="transmembrane region" description="Helical" evidence="2">
    <location>
        <begin position="227"/>
        <end position="245"/>
    </location>
</feature>
<evidence type="ECO:0000256" key="2">
    <source>
        <dbReference type="SAM" id="Phobius"/>
    </source>
</evidence>
<gene>
    <name evidence="4" type="ORF">BW34_00915</name>
</gene>
<keyword evidence="2" id="KW-0472">Membrane</keyword>
<dbReference type="InterPro" id="IPR003675">
    <property type="entry name" value="Rce1/LyrA-like_dom"/>
</dbReference>
<accession>A0A031FXY0</accession>
<feature type="transmembrane region" description="Helical" evidence="2">
    <location>
        <begin position="54"/>
        <end position="76"/>
    </location>
</feature>
<dbReference type="GO" id="GO:0080120">
    <property type="term" value="P:CAAX-box protein maturation"/>
    <property type="evidence" value="ECO:0007669"/>
    <property type="project" value="UniProtKB-ARBA"/>
</dbReference>
<feature type="region of interest" description="Disordered" evidence="1">
    <location>
        <begin position="1"/>
        <end position="35"/>
    </location>
</feature>
<keyword evidence="5" id="KW-1185">Reference proteome</keyword>
<keyword evidence="2" id="KW-1133">Transmembrane helix</keyword>
<organism evidence="4 5">
    <name type="scientific">Microbacterium oleivorans</name>
    <dbReference type="NCBI Taxonomy" id="273677"/>
    <lineage>
        <taxon>Bacteria</taxon>
        <taxon>Bacillati</taxon>
        <taxon>Actinomycetota</taxon>
        <taxon>Actinomycetes</taxon>
        <taxon>Micrococcales</taxon>
        <taxon>Microbacteriaceae</taxon>
        <taxon>Microbacterium</taxon>
    </lineage>
</organism>
<evidence type="ECO:0000313" key="4">
    <source>
        <dbReference type="EMBL" id="EZP29066.1"/>
    </source>
</evidence>
<keyword evidence="2" id="KW-0812">Transmembrane</keyword>
<dbReference type="GO" id="GO:0004175">
    <property type="term" value="F:endopeptidase activity"/>
    <property type="evidence" value="ECO:0007669"/>
    <property type="project" value="UniProtKB-ARBA"/>
</dbReference>
<evidence type="ECO:0000313" key="5">
    <source>
        <dbReference type="Proteomes" id="UP000024001"/>
    </source>
</evidence>
<dbReference type="PATRIC" id="fig|273677.3.peg.897"/>
<dbReference type="eggNOG" id="COG1266">
    <property type="taxonomic scope" value="Bacteria"/>
</dbReference>
<name>A0A031FXY0_9MICO</name>
<dbReference type="Pfam" id="PF02517">
    <property type="entry name" value="Rce1-like"/>
    <property type="match status" value="1"/>
</dbReference>
<feature type="transmembrane region" description="Helical" evidence="2">
    <location>
        <begin position="252"/>
        <end position="271"/>
    </location>
</feature>
<evidence type="ECO:0000259" key="3">
    <source>
        <dbReference type="Pfam" id="PF02517"/>
    </source>
</evidence>
<comment type="caution">
    <text evidence="4">The sequence shown here is derived from an EMBL/GenBank/DDBJ whole genome shotgun (WGS) entry which is preliminary data.</text>
</comment>
<feature type="transmembrane region" description="Helical" evidence="2">
    <location>
        <begin position="82"/>
        <end position="101"/>
    </location>
</feature>
<sequence length="272" mass="28287">MQDQLSDGHPSPVSESEAPTAGPESDAPRRRGRRRARTDWRLGGTIVRTWNGTLLAIALVSLGLAILAGSLVQLLWASPWAPLASTAVLWIGMIVPAVIAFRKGRPAGLLRFRPADIVFGVALGLGLRLIDGWVTDAASRPFPTGSPLGGSLSPSWVLTEAIPAGLVGPVVEEFFFRTVVLVAVYSLLRRPAGSFAAAIAAVLVSTATFSMIHAVDGSLPLSESLSVGALGLTAALLVMLTGRIWGAVLLHLVYNASLLALMAAGTALSSGQ</sequence>
<reference evidence="4 5" key="1">
    <citation type="submission" date="2014-03" db="EMBL/GenBank/DDBJ databases">
        <title>Draft Genome Sequences of 13 Willow Endophytes.</title>
        <authorList>
            <person name="Gan H.Y."/>
            <person name="Gan H.M."/>
            <person name="Savka M.A."/>
            <person name="Hudson A.O."/>
        </authorList>
    </citation>
    <scope>NUCLEOTIDE SEQUENCE [LARGE SCALE GENOMIC DNA]</scope>
    <source>
        <strain evidence="4 5">RIT293</strain>
    </source>
</reference>
<dbReference type="EMBL" id="JFYO01000003">
    <property type="protein sequence ID" value="EZP29066.1"/>
    <property type="molecule type" value="Genomic_DNA"/>
</dbReference>
<evidence type="ECO:0000256" key="1">
    <source>
        <dbReference type="SAM" id="MobiDB-lite"/>
    </source>
</evidence>
<dbReference type="OrthoDB" id="254800at2"/>
<proteinExistence type="predicted"/>
<dbReference type="AlphaFoldDB" id="A0A031FXY0"/>
<protein>
    <submittedName>
        <fullName evidence="4">Abortive infection protein</fullName>
    </submittedName>
</protein>
<dbReference type="RefSeq" id="WP_036309922.1">
    <property type="nucleotide sequence ID" value="NZ_JFYO01000003.1"/>
</dbReference>